<reference evidence="2" key="5">
    <citation type="submission" date="2024-05" db="EMBL/GenBank/DDBJ databases">
        <authorList>
            <person name="Sun Q."/>
            <person name="Zhou Y."/>
        </authorList>
    </citation>
    <scope>NUCLEOTIDE SEQUENCE</scope>
    <source>
        <strain evidence="2">CGMCC 1.12707</strain>
    </source>
</reference>
<gene>
    <name evidence="2" type="ORF">GCM10010984_28690</name>
    <name evidence="3" type="ORF">SAMN05443634_103260</name>
</gene>
<accession>A0A1M6VBC9</accession>
<feature type="transmembrane region" description="Helical" evidence="1">
    <location>
        <begin position="37"/>
        <end position="59"/>
    </location>
</feature>
<evidence type="ECO:0000313" key="3">
    <source>
        <dbReference type="EMBL" id="SHK78802.1"/>
    </source>
</evidence>
<keyword evidence="5" id="KW-1185">Reference proteome</keyword>
<feature type="transmembrane region" description="Helical" evidence="1">
    <location>
        <begin position="182"/>
        <end position="200"/>
    </location>
</feature>
<feature type="transmembrane region" description="Helical" evidence="1">
    <location>
        <begin position="112"/>
        <end position="134"/>
    </location>
</feature>
<dbReference type="EMBL" id="FRBH01000003">
    <property type="protein sequence ID" value="SHK78802.1"/>
    <property type="molecule type" value="Genomic_DNA"/>
</dbReference>
<evidence type="ECO:0000313" key="2">
    <source>
        <dbReference type="EMBL" id="GGF09789.1"/>
    </source>
</evidence>
<feature type="transmembrane region" description="Helical" evidence="1">
    <location>
        <begin position="79"/>
        <end position="100"/>
    </location>
</feature>
<dbReference type="AlphaFoldDB" id="A0A1M6VBC9"/>
<reference evidence="4" key="2">
    <citation type="submission" date="2016-11" db="EMBL/GenBank/DDBJ databases">
        <authorList>
            <person name="Varghese N."/>
            <person name="Submissions S."/>
        </authorList>
    </citation>
    <scope>NUCLEOTIDE SEQUENCE [LARGE SCALE GENOMIC DNA]</scope>
    <source>
        <strain evidence="4">DSM 27989</strain>
    </source>
</reference>
<reference evidence="2" key="1">
    <citation type="journal article" date="2014" name="Int. J. Syst. Evol. Microbiol.">
        <title>Complete genome of a new Firmicutes species belonging to the dominant human colonic microbiota ('Ruminococcus bicirculans') reveals two chromosomes and a selective capacity to utilize plant glucans.</title>
        <authorList>
            <consortium name="NISC Comparative Sequencing Program"/>
            <person name="Wegmann U."/>
            <person name="Louis P."/>
            <person name="Goesmann A."/>
            <person name="Henrissat B."/>
            <person name="Duncan S.H."/>
            <person name="Flint H.J."/>
        </authorList>
    </citation>
    <scope>NUCLEOTIDE SEQUENCE</scope>
    <source>
        <strain evidence="2">CGMCC 1.12707</strain>
    </source>
</reference>
<dbReference type="RefSeq" id="WP_072930282.1">
    <property type="nucleotide sequence ID" value="NZ_BMFL01000024.1"/>
</dbReference>
<dbReference type="EMBL" id="BMFL01000024">
    <property type="protein sequence ID" value="GGF09789.1"/>
    <property type="molecule type" value="Genomic_DNA"/>
</dbReference>
<protein>
    <submittedName>
        <fullName evidence="3">Uncharacterized protein</fullName>
    </submittedName>
</protein>
<name>A0A1M6VBC9_9FLAO</name>
<keyword evidence="1" id="KW-1133">Transmembrane helix</keyword>
<organism evidence="3 4">
    <name type="scientific">Chishuiella changwenlii</name>
    <dbReference type="NCBI Taxonomy" id="1434701"/>
    <lineage>
        <taxon>Bacteria</taxon>
        <taxon>Pseudomonadati</taxon>
        <taxon>Bacteroidota</taxon>
        <taxon>Flavobacteriia</taxon>
        <taxon>Flavobacteriales</taxon>
        <taxon>Weeksellaceae</taxon>
        <taxon>Chishuiella</taxon>
    </lineage>
</organism>
<dbReference type="STRING" id="1434701.SAMN05443634_103260"/>
<keyword evidence="1" id="KW-0472">Membrane</keyword>
<keyword evidence="1" id="KW-0812">Transmembrane</keyword>
<reference evidence="3" key="3">
    <citation type="submission" date="2016-11" db="EMBL/GenBank/DDBJ databases">
        <authorList>
            <person name="Jaros S."/>
            <person name="Januszkiewicz K."/>
            <person name="Wedrychowicz H."/>
        </authorList>
    </citation>
    <scope>NUCLEOTIDE SEQUENCE [LARGE SCALE GENOMIC DNA]</scope>
    <source>
        <strain evidence="3">DSM 27989</strain>
    </source>
</reference>
<evidence type="ECO:0000313" key="4">
    <source>
        <dbReference type="Proteomes" id="UP000184120"/>
    </source>
</evidence>
<evidence type="ECO:0000256" key="1">
    <source>
        <dbReference type="SAM" id="Phobius"/>
    </source>
</evidence>
<sequence length="204" mass="23459">MEQSKIKLIYFYVGIFVIGILLMTCSLQNQLIIKPKLILSISIYLISLSLLLTGFSFYYKLEFLEDLIKKRGLRNTKELFIVTNIFWFLMLITFNLDDCINNNLNSLDGFHVLFMVLLFGALVVNFIVLIFSAYVNFDVPLLYMKKNLNLQDLFAIVLVLILIIFFSFLTVSLIIGNFPTTAICFTAFNLILVNTLSGIFRNNS</sequence>
<dbReference type="Proteomes" id="UP000184120">
    <property type="component" value="Unassembled WGS sequence"/>
</dbReference>
<feature type="transmembrane region" description="Helical" evidence="1">
    <location>
        <begin position="154"/>
        <end position="175"/>
    </location>
</feature>
<proteinExistence type="predicted"/>
<evidence type="ECO:0000313" key="5">
    <source>
        <dbReference type="Proteomes" id="UP000650994"/>
    </source>
</evidence>
<feature type="transmembrane region" description="Helical" evidence="1">
    <location>
        <begin position="6"/>
        <end position="25"/>
    </location>
</feature>
<dbReference type="Proteomes" id="UP000650994">
    <property type="component" value="Unassembled WGS sequence"/>
</dbReference>
<reference evidence="5" key="4">
    <citation type="journal article" date="2019" name="Int. J. Syst. Evol. Microbiol.">
        <title>The Global Catalogue of Microorganisms (GCM) 10K type strain sequencing project: providing services to taxonomists for standard genome sequencing and annotation.</title>
        <authorList>
            <consortium name="The Broad Institute Genomics Platform"/>
            <consortium name="The Broad Institute Genome Sequencing Center for Infectious Disease"/>
            <person name="Wu L."/>
            <person name="Ma J."/>
        </authorList>
    </citation>
    <scope>NUCLEOTIDE SEQUENCE [LARGE SCALE GENOMIC DNA]</scope>
    <source>
        <strain evidence="5">CGMCC 1.12707</strain>
    </source>
</reference>
<dbReference type="OrthoDB" id="1452866at2"/>